<accession>A0A1H9UGH9</accession>
<keyword evidence="2" id="KW-1185">Reference proteome</keyword>
<reference evidence="2" key="1">
    <citation type="submission" date="2016-10" db="EMBL/GenBank/DDBJ databases">
        <authorList>
            <person name="Varghese N."/>
            <person name="Submissions S."/>
        </authorList>
    </citation>
    <scope>NUCLEOTIDE SEQUENCE [LARGE SCALE GENOMIC DNA]</scope>
    <source>
        <strain evidence="2">S9</strain>
    </source>
</reference>
<proteinExistence type="predicted"/>
<protein>
    <submittedName>
        <fullName evidence="1">Uncharacterized protein</fullName>
    </submittedName>
</protein>
<name>A0A1H9UGH9_9BACI</name>
<dbReference type="STRING" id="1601833.SAMN05518684_107193"/>
<dbReference type="RefSeq" id="WP_177174300.1">
    <property type="nucleotide sequence ID" value="NZ_FOGT01000007.1"/>
</dbReference>
<evidence type="ECO:0000313" key="1">
    <source>
        <dbReference type="EMBL" id="SES08378.1"/>
    </source>
</evidence>
<evidence type="ECO:0000313" key="2">
    <source>
        <dbReference type="Proteomes" id="UP000198571"/>
    </source>
</evidence>
<dbReference type="Proteomes" id="UP000198571">
    <property type="component" value="Unassembled WGS sequence"/>
</dbReference>
<dbReference type="AlphaFoldDB" id="A0A1H9UGH9"/>
<sequence length="54" mass="6232">MWFKYYVGNMEDLSTGIIQSKSASAAFKNVKNKYKINNEGESSNTRIIMIRLKL</sequence>
<dbReference type="EMBL" id="FOGT01000007">
    <property type="protein sequence ID" value="SES08378.1"/>
    <property type="molecule type" value="Genomic_DNA"/>
</dbReference>
<organism evidence="1 2">
    <name type="scientific">Salipaludibacillus aurantiacus</name>
    <dbReference type="NCBI Taxonomy" id="1601833"/>
    <lineage>
        <taxon>Bacteria</taxon>
        <taxon>Bacillati</taxon>
        <taxon>Bacillota</taxon>
        <taxon>Bacilli</taxon>
        <taxon>Bacillales</taxon>
        <taxon>Bacillaceae</taxon>
    </lineage>
</organism>
<gene>
    <name evidence="1" type="ORF">SAMN05518684_107193</name>
</gene>